<protein>
    <recommendedName>
        <fullName evidence="1">Glycosyl transferase family 1 domain-containing protein</fullName>
    </recommendedName>
</protein>
<name>A0A1F7H1V7_9BACT</name>
<organism evidence="2 3">
    <name type="scientific">Candidatus Roizmanbacteria bacterium RIFCSPHIGHO2_02_FULL_38_11</name>
    <dbReference type="NCBI Taxonomy" id="1802039"/>
    <lineage>
        <taxon>Bacteria</taxon>
        <taxon>Candidatus Roizmaniibacteriota</taxon>
    </lineage>
</organism>
<evidence type="ECO:0000313" key="2">
    <source>
        <dbReference type="EMBL" id="OGK25249.1"/>
    </source>
</evidence>
<dbReference type="InterPro" id="IPR001296">
    <property type="entry name" value="Glyco_trans_1"/>
</dbReference>
<feature type="domain" description="Glycosyl transferase family 1" evidence="1">
    <location>
        <begin position="173"/>
        <end position="279"/>
    </location>
</feature>
<dbReference type="PANTHER" id="PTHR46401:SF8">
    <property type="entry name" value="BLL6006 PROTEIN"/>
    <property type="match status" value="1"/>
</dbReference>
<evidence type="ECO:0000313" key="3">
    <source>
        <dbReference type="Proteomes" id="UP000177913"/>
    </source>
</evidence>
<dbReference type="SUPFAM" id="SSF53756">
    <property type="entry name" value="UDP-Glycosyltransferase/glycogen phosphorylase"/>
    <property type="match status" value="1"/>
</dbReference>
<reference evidence="2 3" key="1">
    <citation type="journal article" date="2016" name="Nat. Commun.">
        <title>Thousands of microbial genomes shed light on interconnected biogeochemical processes in an aquifer system.</title>
        <authorList>
            <person name="Anantharaman K."/>
            <person name="Brown C.T."/>
            <person name="Hug L.A."/>
            <person name="Sharon I."/>
            <person name="Castelle C.J."/>
            <person name="Probst A.J."/>
            <person name="Thomas B.C."/>
            <person name="Singh A."/>
            <person name="Wilkins M.J."/>
            <person name="Karaoz U."/>
            <person name="Brodie E.L."/>
            <person name="Williams K.H."/>
            <person name="Hubbard S.S."/>
            <person name="Banfield J.F."/>
        </authorList>
    </citation>
    <scope>NUCLEOTIDE SEQUENCE [LARGE SCALE GENOMIC DNA]</scope>
</reference>
<dbReference type="PANTHER" id="PTHR46401">
    <property type="entry name" value="GLYCOSYLTRANSFERASE WBBK-RELATED"/>
    <property type="match status" value="1"/>
</dbReference>
<evidence type="ECO:0000259" key="1">
    <source>
        <dbReference type="Pfam" id="PF00534"/>
    </source>
</evidence>
<gene>
    <name evidence="2" type="ORF">A3C25_01325</name>
</gene>
<dbReference type="GO" id="GO:0016757">
    <property type="term" value="F:glycosyltransferase activity"/>
    <property type="evidence" value="ECO:0007669"/>
    <property type="project" value="InterPro"/>
</dbReference>
<dbReference type="AlphaFoldDB" id="A0A1F7H1V7"/>
<dbReference type="Gene3D" id="3.40.50.2000">
    <property type="entry name" value="Glycogen Phosphorylase B"/>
    <property type="match status" value="1"/>
</dbReference>
<dbReference type="Pfam" id="PF00534">
    <property type="entry name" value="Glycos_transf_1"/>
    <property type="match status" value="1"/>
</dbReference>
<dbReference type="EMBL" id="MFZO01000014">
    <property type="protein sequence ID" value="OGK25249.1"/>
    <property type="molecule type" value="Genomic_DNA"/>
</dbReference>
<sequence length="338" mass="40000">MKISVDAGALCLGENLRFGNYYFSKNLLEAIQRYDKVNEYFIYSFCEKPIWLTENEKLNYKILRPKMLWLSTRVSLEEIRQKKDIFLALNQAIPISTSGQVVSFSHGLSFYFYPQFYQDSYYSLKDQLKPMVKKSRYIVVSSLRVKTELRKLFPQYKNFVVINYGVPFDMLEEKSNVRKKYFLSVGMNNSIKNIEFLLKVFKKFRNKNRFSEYKLFLVGNLNSFEDKNNNIFSYSSINREQLRKLYAEATAYLTTSYYESFNFPVLEALSQNCTVLGLKGAIIPEFREFVSLAYDSDDFLEQMKDIVLGGKAKVRRSDVMNRFSWKKYILKLKELYEV</sequence>
<comment type="caution">
    <text evidence="2">The sequence shown here is derived from an EMBL/GenBank/DDBJ whole genome shotgun (WGS) entry which is preliminary data.</text>
</comment>
<accession>A0A1F7H1V7</accession>
<dbReference type="Proteomes" id="UP000177913">
    <property type="component" value="Unassembled WGS sequence"/>
</dbReference>
<proteinExistence type="predicted"/>